<gene>
    <name evidence="2" type="ORF">ACH5RR_039646</name>
</gene>
<sequence>MTPPSKAADSGKPSKAPATKPATTSKANKAPATKKVRSILLISRSEAEGFADEYQESFVNSVEKARDVGKTNKGNDWFQFICDYEVYRSETEGFVNKFQEAFVDSVEKARGDGKTDEGEQFVQAQSSKVAIFGC</sequence>
<evidence type="ECO:0000313" key="2">
    <source>
        <dbReference type="EMBL" id="KAL3500553.1"/>
    </source>
</evidence>
<comment type="caution">
    <text evidence="2">The sequence shown here is derived from an EMBL/GenBank/DDBJ whole genome shotgun (WGS) entry which is preliminary data.</text>
</comment>
<name>A0ABD2Y4F8_9GENT</name>
<protein>
    <submittedName>
        <fullName evidence="2">Uncharacterized protein</fullName>
    </submittedName>
</protein>
<evidence type="ECO:0000313" key="3">
    <source>
        <dbReference type="Proteomes" id="UP001630127"/>
    </source>
</evidence>
<reference evidence="2 3" key="1">
    <citation type="submission" date="2024-11" db="EMBL/GenBank/DDBJ databases">
        <title>A near-complete genome assembly of Cinchona calisaya.</title>
        <authorList>
            <person name="Lian D.C."/>
            <person name="Zhao X.W."/>
            <person name="Wei L."/>
        </authorList>
    </citation>
    <scope>NUCLEOTIDE SEQUENCE [LARGE SCALE GENOMIC DNA]</scope>
    <source>
        <tissue evidence="2">Nenye</tissue>
    </source>
</reference>
<feature type="region of interest" description="Disordered" evidence="1">
    <location>
        <begin position="1"/>
        <end position="34"/>
    </location>
</feature>
<evidence type="ECO:0000256" key="1">
    <source>
        <dbReference type="SAM" id="MobiDB-lite"/>
    </source>
</evidence>
<dbReference type="Proteomes" id="UP001630127">
    <property type="component" value="Unassembled WGS sequence"/>
</dbReference>
<proteinExistence type="predicted"/>
<feature type="compositionally biased region" description="Low complexity" evidence="1">
    <location>
        <begin position="13"/>
        <end position="31"/>
    </location>
</feature>
<accession>A0ABD2Y4F8</accession>
<keyword evidence="3" id="KW-1185">Reference proteome</keyword>
<organism evidence="2 3">
    <name type="scientific">Cinchona calisaya</name>
    <dbReference type="NCBI Taxonomy" id="153742"/>
    <lineage>
        <taxon>Eukaryota</taxon>
        <taxon>Viridiplantae</taxon>
        <taxon>Streptophyta</taxon>
        <taxon>Embryophyta</taxon>
        <taxon>Tracheophyta</taxon>
        <taxon>Spermatophyta</taxon>
        <taxon>Magnoliopsida</taxon>
        <taxon>eudicotyledons</taxon>
        <taxon>Gunneridae</taxon>
        <taxon>Pentapetalae</taxon>
        <taxon>asterids</taxon>
        <taxon>lamiids</taxon>
        <taxon>Gentianales</taxon>
        <taxon>Rubiaceae</taxon>
        <taxon>Cinchonoideae</taxon>
        <taxon>Cinchoneae</taxon>
        <taxon>Cinchona</taxon>
    </lineage>
</organism>
<dbReference type="EMBL" id="JBJUIK010000016">
    <property type="protein sequence ID" value="KAL3500553.1"/>
    <property type="molecule type" value="Genomic_DNA"/>
</dbReference>
<dbReference type="AlphaFoldDB" id="A0ABD2Y4F8"/>